<dbReference type="InterPro" id="IPR050177">
    <property type="entry name" value="Lipid_A_modif_metabolic_enz"/>
</dbReference>
<evidence type="ECO:0000313" key="2">
    <source>
        <dbReference type="EMBL" id="GMG88483.1"/>
    </source>
</evidence>
<evidence type="ECO:0000259" key="1">
    <source>
        <dbReference type="Pfam" id="PF01370"/>
    </source>
</evidence>
<comment type="caution">
    <text evidence="2">The sequence shown here is derived from an EMBL/GenBank/DDBJ whole genome shotgun (WGS) entry which is preliminary data.</text>
</comment>
<reference evidence="2 3" key="1">
    <citation type="submission" date="2023-04" db="EMBL/GenBank/DDBJ databases">
        <title>Marinobulbifer ophiurae gen. nov., sp. Nov., isolate from tissue of brittle star Ophioplocus japonicus.</title>
        <authorList>
            <person name="Kawano K."/>
            <person name="Sawayama S."/>
            <person name="Nakagawa S."/>
        </authorList>
    </citation>
    <scope>NUCLEOTIDE SEQUENCE [LARGE SCALE GENOMIC DNA]</scope>
    <source>
        <strain evidence="2 3">NKW57</strain>
    </source>
</reference>
<dbReference type="EMBL" id="BSYJ01000006">
    <property type="protein sequence ID" value="GMG88483.1"/>
    <property type="molecule type" value="Genomic_DNA"/>
</dbReference>
<dbReference type="PANTHER" id="PTHR43245">
    <property type="entry name" value="BIFUNCTIONAL POLYMYXIN RESISTANCE PROTEIN ARNA"/>
    <property type="match status" value="1"/>
</dbReference>
<dbReference type="InterPro" id="IPR036291">
    <property type="entry name" value="NAD(P)-bd_dom_sf"/>
</dbReference>
<dbReference type="InterPro" id="IPR001509">
    <property type="entry name" value="Epimerase_deHydtase"/>
</dbReference>
<sequence length="317" mass="35093">MSEKRVLITGAAGYVGHQLGSLLAQDMYVIGVDIAVREAPFEILKLDVCDPSLASLLQAHKISHVVHLASVVAPSRDRERDYRIDVDGTRNVLEACLASGVGHVTVTSSGAAYGYYPDNPAWLEESHPLRGNPEFFYSDHKRLVEEMLQDYRGRHPELKQLVFRPCSVLGKNTRSTISNLFSGKAILDPAGANSPFVFIWDQDVINAIRFGVENDGEGEYNLAGDGALTPDQIGRILSKPVRKPPIWLIKLAMGFRYLLGKSDVKPDQIIFLQYRPVLLNTQLKEKLGYVPAKSSEEVLRYFAEENLGIEPAGMEAA</sequence>
<keyword evidence="3" id="KW-1185">Reference proteome</keyword>
<evidence type="ECO:0000313" key="3">
    <source>
        <dbReference type="Proteomes" id="UP001224392"/>
    </source>
</evidence>
<accession>A0ABQ6M297</accession>
<feature type="domain" description="NAD-dependent epimerase/dehydratase" evidence="1">
    <location>
        <begin position="6"/>
        <end position="175"/>
    </location>
</feature>
<dbReference type="Pfam" id="PF01370">
    <property type="entry name" value="Epimerase"/>
    <property type="match status" value="1"/>
</dbReference>
<dbReference type="Gene3D" id="3.40.50.720">
    <property type="entry name" value="NAD(P)-binding Rossmann-like Domain"/>
    <property type="match status" value="1"/>
</dbReference>
<dbReference type="SUPFAM" id="SSF51735">
    <property type="entry name" value="NAD(P)-binding Rossmann-fold domains"/>
    <property type="match status" value="1"/>
</dbReference>
<dbReference type="CDD" id="cd05240">
    <property type="entry name" value="UDP_G4E_3_SDR_e"/>
    <property type="match status" value="1"/>
</dbReference>
<dbReference type="Proteomes" id="UP001224392">
    <property type="component" value="Unassembled WGS sequence"/>
</dbReference>
<name>A0ABQ6M297_9GAMM</name>
<organism evidence="2 3">
    <name type="scientific">Biformimicrobium ophioploci</name>
    <dbReference type="NCBI Taxonomy" id="3036711"/>
    <lineage>
        <taxon>Bacteria</taxon>
        <taxon>Pseudomonadati</taxon>
        <taxon>Pseudomonadota</taxon>
        <taxon>Gammaproteobacteria</taxon>
        <taxon>Cellvibrionales</taxon>
        <taxon>Microbulbiferaceae</taxon>
        <taxon>Biformimicrobium</taxon>
    </lineage>
</organism>
<proteinExistence type="predicted"/>
<protein>
    <recommendedName>
        <fullName evidence="1">NAD-dependent epimerase/dehydratase domain-containing protein</fullName>
    </recommendedName>
</protein>
<gene>
    <name evidence="2" type="ORF">MNKW57_28040</name>
</gene>
<dbReference type="RefSeq" id="WP_285765092.1">
    <property type="nucleotide sequence ID" value="NZ_BSYJ01000006.1"/>
</dbReference>